<dbReference type="NCBIfam" id="TIGR00287">
    <property type="entry name" value="cas1"/>
    <property type="match status" value="1"/>
</dbReference>
<dbReference type="GO" id="GO:0046872">
    <property type="term" value="F:metal ion binding"/>
    <property type="evidence" value="ECO:0007669"/>
    <property type="project" value="UniProtKB-UniRule"/>
</dbReference>
<evidence type="ECO:0000256" key="8">
    <source>
        <dbReference type="HAMAP-Rule" id="MF_01470"/>
    </source>
</evidence>
<dbReference type="RefSeq" id="WP_152234837.1">
    <property type="nucleotide sequence ID" value="NZ_JBHSKZ010000005.1"/>
</dbReference>
<dbReference type="Gene3D" id="1.20.120.920">
    <property type="entry name" value="CRISPR-associated endonuclease Cas1, C-terminal domain"/>
    <property type="match status" value="1"/>
</dbReference>
<feature type="binding site" evidence="8">
    <location>
        <position position="217"/>
    </location>
    <ligand>
        <name>Mn(2+)</name>
        <dbReference type="ChEBI" id="CHEBI:29035"/>
    </ligand>
</feature>
<dbReference type="Proteomes" id="UP000441772">
    <property type="component" value="Unassembled WGS sequence"/>
</dbReference>
<dbReference type="CDD" id="cd09719">
    <property type="entry name" value="Cas1_I-E"/>
    <property type="match status" value="1"/>
</dbReference>
<evidence type="ECO:0000256" key="9">
    <source>
        <dbReference type="SAM" id="MobiDB-lite"/>
    </source>
</evidence>
<dbReference type="AlphaFoldDB" id="A0A6I1GEJ6"/>
<keyword evidence="7 8" id="KW-0238">DNA-binding</keyword>
<dbReference type="GO" id="GO:0043571">
    <property type="term" value="P:maintenance of CRISPR repeat elements"/>
    <property type="evidence" value="ECO:0007669"/>
    <property type="project" value="UniProtKB-UniRule"/>
</dbReference>
<reference evidence="10 11" key="1">
    <citation type="submission" date="2019-09" db="EMBL/GenBank/DDBJ databases">
        <title>Characterization of the phylogenetic diversity of two novel species belonging to the genus Bifidobacterium: Bifidobacterium cebidarum sp. nov. and Bifidobacterium leontopitheci sp. nov.</title>
        <authorList>
            <person name="Lugli G.A."/>
            <person name="Duranti S."/>
            <person name="Milani C."/>
            <person name="Turroni F."/>
            <person name="Ventura M."/>
        </authorList>
    </citation>
    <scope>NUCLEOTIDE SEQUENCE [LARGE SCALE GENOMIC DNA]</scope>
    <source>
        <strain evidence="10 11">LMG 31471</strain>
    </source>
</reference>
<dbReference type="Pfam" id="PF01867">
    <property type="entry name" value="Cas_Cas1"/>
    <property type="match status" value="2"/>
</dbReference>
<keyword evidence="1 8" id="KW-0540">Nuclease</keyword>
<dbReference type="HAMAP" id="MF_01470">
    <property type="entry name" value="Cas1"/>
    <property type="match status" value="1"/>
</dbReference>
<organism evidence="10 11">
    <name type="scientific">Bifidobacterium leontopitheci</name>
    <dbReference type="NCBI Taxonomy" id="2650774"/>
    <lineage>
        <taxon>Bacteria</taxon>
        <taxon>Bacillati</taxon>
        <taxon>Actinomycetota</taxon>
        <taxon>Actinomycetes</taxon>
        <taxon>Bifidobacteriales</taxon>
        <taxon>Bifidobacteriaceae</taxon>
        <taxon>Bifidobacterium</taxon>
    </lineage>
</organism>
<keyword evidence="11" id="KW-1185">Reference proteome</keyword>
<keyword evidence="2 8" id="KW-0479">Metal-binding</keyword>
<dbReference type="NCBIfam" id="TIGR03638">
    <property type="entry name" value="cas1_ECOLI"/>
    <property type="match status" value="1"/>
</dbReference>
<keyword evidence="8" id="KW-0464">Manganese</keyword>
<comment type="cofactor">
    <cofactor evidence="8">
        <name>Mg(2+)</name>
        <dbReference type="ChEBI" id="CHEBI:18420"/>
    </cofactor>
    <cofactor evidence="8">
        <name>Mn(2+)</name>
        <dbReference type="ChEBI" id="CHEBI:29035"/>
    </cofactor>
</comment>
<evidence type="ECO:0000256" key="3">
    <source>
        <dbReference type="ARBA" id="ARBA00022759"/>
    </source>
</evidence>
<accession>A0A6I1GEJ6</accession>
<keyword evidence="4 8" id="KW-0378">Hydrolase</keyword>
<keyword evidence="6 8" id="KW-0051">Antiviral defense</keyword>
<dbReference type="InterPro" id="IPR033641">
    <property type="entry name" value="Cas1_I-E"/>
</dbReference>
<dbReference type="Gene3D" id="3.100.10.20">
    <property type="entry name" value="CRISPR-associated endonuclease Cas1, N-terminal domain"/>
    <property type="match status" value="1"/>
</dbReference>
<dbReference type="GO" id="GO:0003677">
    <property type="term" value="F:DNA binding"/>
    <property type="evidence" value="ECO:0007669"/>
    <property type="project" value="UniProtKB-KW"/>
</dbReference>
<sequence>MSGGNKVPGTPPPELNELVRAEDRMSFAYFEHCVINRSDNAITVIDGTGTVHVPAASLGVLMLGPGTSVTHQAMTVIGDNGATVIWVGERGVRMYAFGKPLTHSSTLLQAQARLVSNTRMRLSVARAMYQMRFPDEDVSHLTMQQLRGREGARVRRIYRECSERTGVAWDKRTYDHEDFEAGNEINKALSAAHTCLYGLAHSVIVALGCSPGLGFVHVGHERSFVYDIADLYKAELSIPVAFESAAAKPDDIGSATRHRMRDAVYDLSIMKRMTRDIRGLLGNPDVDDDSNADHVGLWDEKAGEVDAGVSYGDDSEDGE</sequence>
<dbReference type="InterPro" id="IPR050646">
    <property type="entry name" value="Cas1"/>
</dbReference>
<dbReference type="EMBL" id="WBVT01000025">
    <property type="protein sequence ID" value="KAB7789965.1"/>
    <property type="molecule type" value="Genomic_DNA"/>
</dbReference>
<dbReference type="InterPro" id="IPR042211">
    <property type="entry name" value="CRISPR-assoc_Cas1_N"/>
</dbReference>
<feature type="binding site" evidence="8">
    <location>
        <position position="230"/>
    </location>
    <ligand>
        <name>Mn(2+)</name>
        <dbReference type="ChEBI" id="CHEBI:29035"/>
    </ligand>
</feature>
<dbReference type="PANTHER" id="PTHR34353:SF3">
    <property type="entry name" value="CRISPR-ASSOCIATED ENDONUCLEASE CAS1"/>
    <property type="match status" value="1"/>
</dbReference>
<gene>
    <name evidence="8" type="primary">cas1</name>
    <name evidence="10" type="ORF">F7D09_1515</name>
</gene>
<evidence type="ECO:0000256" key="1">
    <source>
        <dbReference type="ARBA" id="ARBA00022722"/>
    </source>
</evidence>
<name>A0A6I1GEJ6_9BIFI</name>
<dbReference type="GO" id="GO:0004520">
    <property type="term" value="F:DNA endonuclease activity"/>
    <property type="evidence" value="ECO:0007669"/>
    <property type="project" value="InterPro"/>
</dbReference>
<evidence type="ECO:0000256" key="5">
    <source>
        <dbReference type="ARBA" id="ARBA00022842"/>
    </source>
</evidence>
<dbReference type="EC" id="3.1.-.-" evidence="8"/>
<dbReference type="PANTHER" id="PTHR34353">
    <property type="entry name" value="CRISPR-ASSOCIATED ENDONUCLEASE CAS1 1"/>
    <property type="match status" value="1"/>
</dbReference>
<evidence type="ECO:0000313" key="11">
    <source>
        <dbReference type="Proteomes" id="UP000441772"/>
    </source>
</evidence>
<keyword evidence="5 8" id="KW-0460">Magnesium</keyword>
<evidence type="ECO:0000313" key="10">
    <source>
        <dbReference type="EMBL" id="KAB7789965.1"/>
    </source>
</evidence>
<comment type="caution">
    <text evidence="10">The sequence shown here is derived from an EMBL/GenBank/DDBJ whole genome shotgun (WGS) entry which is preliminary data.</text>
</comment>
<dbReference type="InterPro" id="IPR042206">
    <property type="entry name" value="CRISPR-assoc_Cas1_C"/>
</dbReference>
<keyword evidence="3 8" id="KW-0255">Endonuclease</keyword>
<evidence type="ECO:0000256" key="6">
    <source>
        <dbReference type="ARBA" id="ARBA00023118"/>
    </source>
</evidence>
<feature type="region of interest" description="Disordered" evidence="9">
    <location>
        <begin position="284"/>
        <end position="319"/>
    </location>
</feature>
<comment type="function">
    <text evidence="8">CRISPR (clustered regularly interspaced short palindromic repeat), is an adaptive immune system that provides protection against mobile genetic elements (viruses, transposable elements and conjugative plasmids). CRISPR clusters contain spacers, sequences complementary to antecedent mobile elements, and target invading nucleic acids. CRISPR clusters are transcribed and processed into CRISPR RNA (crRNA). Acts as a dsDNA endonuclease. Involved in the integration of spacer DNA into the CRISPR cassette.</text>
</comment>
<protein>
    <recommendedName>
        <fullName evidence="8">CRISPR-associated endonuclease Cas1</fullName>
        <ecNumber evidence="8">3.1.-.-</ecNumber>
    </recommendedName>
</protein>
<comment type="subunit">
    <text evidence="8">Homodimer, forms a heterotetramer with a Cas2 homodimer.</text>
</comment>
<evidence type="ECO:0000256" key="4">
    <source>
        <dbReference type="ARBA" id="ARBA00022801"/>
    </source>
</evidence>
<dbReference type="InterPro" id="IPR019851">
    <property type="entry name" value="CRISPR-assoc_Cas1_ECOLI"/>
</dbReference>
<comment type="similarity">
    <text evidence="8">Belongs to the CRISPR-associated endonuclease Cas1 family.</text>
</comment>
<dbReference type="InterPro" id="IPR002729">
    <property type="entry name" value="CRISPR-assoc_Cas1"/>
</dbReference>
<proteinExistence type="inferred from homology"/>
<dbReference type="GO" id="GO:0051607">
    <property type="term" value="P:defense response to virus"/>
    <property type="evidence" value="ECO:0007669"/>
    <property type="project" value="UniProtKB-UniRule"/>
</dbReference>
<feature type="binding site" evidence="8">
    <location>
        <position position="150"/>
    </location>
    <ligand>
        <name>Mn(2+)</name>
        <dbReference type="ChEBI" id="CHEBI:29035"/>
    </ligand>
</feature>
<evidence type="ECO:0000256" key="7">
    <source>
        <dbReference type="ARBA" id="ARBA00023125"/>
    </source>
</evidence>
<dbReference type="GO" id="GO:0016787">
    <property type="term" value="F:hydrolase activity"/>
    <property type="evidence" value="ECO:0007669"/>
    <property type="project" value="UniProtKB-KW"/>
</dbReference>
<evidence type="ECO:0000256" key="2">
    <source>
        <dbReference type="ARBA" id="ARBA00022723"/>
    </source>
</evidence>